<evidence type="ECO:0000256" key="4">
    <source>
        <dbReference type="ARBA" id="ARBA00023186"/>
    </source>
</evidence>
<dbReference type="KEGG" id="fia:NA23_10245"/>
<accession>A0AAI8CNB7</accession>
<organism evidence="7 8">
    <name type="scientific">Fervidobacterium islandicum</name>
    <dbReference type="NCBI Taxonomy" id="2423"/>
    <lineage>
        <taxon>Bacteria</taxon>
        <taxon>Thermotogati</taxon>
        <taxon>Thermotogota</taxon>
        <taxon>Thermotogae</taxon>
        <taxon>Thermotogales</taxon>
        <taxon>Fervidobacteriaceae</taxon>
        <taxon>Fervidobacterium</taxon>
    </lineage>
</organism>
<keyword evidence="3" id="KW-1005">Bacterial flagellum biogenesis</keyword>
<dbReference type="Pfam" id="PF05400">
    <property type="entry name" value="FliT"/>
    <property type="match status" value="1"/>
</dbReference>
<dbReference type="Proteomes" id="UP000093740">
    <property type="component" value="Chromosome"/>
</dbReference>
<keyword evidence="4" id="KW-0143">Chaperone</keyword>
<evidence type="ECO:0000313" key="7">
    <source>
        <dbReference type="EMBL" id="AMW33568.1"/>
    </source>
</evidence>
<gene>
    <name evidence="7" type="ORF">NA23_10245</name>
</gene>
<evidence type="ECO:0000256" key="3">
    <source>
        <dbReference type="ARBA" id="ARBA00022795"/>
    </source>
</evidence>
<keyword evidence="6" id="KW-0175">Coiled coil</keyword>
<dbReference type="Gene3D" id="6.10.250.50">
    <property type="match status" value="1"/>
</dbReference>
<evidence type="ECO:0000256" key="1">
    <source>
        <dbReference type="ARBA" id="ARBA00004514"/>
    </source>
</evidence>
<evidence type="ECO:0000256" key="5">
    <source>
        <dbReference type="ARBA" id="ARBA00093797"/>
    </source>
</evidence>
<keyword evidence="7" id="KW-0966">Cell projection</keyword>
<evidence type="ECO:0000256" key="6">
    <source>
        <dbReference type="SAM" id="Coils"/>
    </source>
</evidence>
<name>A0AAI8CNB7_FERIS</name>
<keyword evidence="7" id="KW-0969">Cilium</keyword>
<keyword evidence="8" id="KW-1185">Reference proteome</keyword>
<dbReference type="EMBL" id="CP014334">
    <property type="protein sequence ID" value="AMW33568.1"/>
    <property type="molecule type" value="Genomic_DNA"/>
</dbReference>
<comment type="subcellular location">
    <subcellularLocation>
        <location evidence="1">Cytoplasm</location>
        <location evidence="1">Cytosol</location>
    </subcellularLocation>
</comment>
<dbReference type="RefSeq" id="WP_033191601.1">
    <property type="nucleotide sequence ID" value="NZ_CP014334.2"/>
</dbReference>
<evidence type="ECO:0000313" key="8">
    <source>
        <dbReference type="Proteomes" id="UP000093740"/>
    </source>
</evidence>
<evidence type="ECO:0000256" key="2">
    <source>
        <dbReference type="ARBA" id="ARBA00022490"/>
    </source>
</evidence>
<reference evidence="7 8" key="1">
    <citation type="journal article" date="2015" name="Stand. Genomic Sci.">
        <title>Genome sequence of a native-feather degrading extremely thermophilic Eubacterium, Fervidobacterium islandicum AW-1.</title>
        <authorList>
            <person name="Lee Y.J."/>
            <person name="Jeong H."/>
            <person name="Park G.S."/>
            <person name="Kwak Y."/>
            <person name="Lee S.J."/>
            <person name="Lee S.J."/>
            <person name="Park M.K."/>
            <person name="Kim J.Y."/>
            <person name="Kang H.K."/>
            <person name="Shin J.H."/>
            <person name="Lee D.W."/>
        </authorList>
    </citation>
    <scope>NUCLEOTIDE SEQUENCE [LARGE SCALE GENOMIC DNA]</scope>
    <source>
        <strain evidence="7 8">AW-1</strain>
    </source>
</reference>
<dbReference type="InterPro" id="IPR037285">
    <property type="entry name" value="TM0693-like_sf"/>
</dbReference>
<dbReference type="SUPFAM" id="SSF140560">
    <property type="entry name" value="TM0693-like"/>
    <property type="match status" value="1"/>
</dbReference>
<keyword evidence="7" id="KW-0282">Flagellum</keyword>
<feature type="coiled-coil region" evidence="6">
    <location>
        <begin position="2"/>
        <end position="71"/>
    </location>
</feature>
<keyword evidence="2" id="KW-0963">Cytoplasm</keyword>
<protein>
    <recommendedName>
        <fullName evidence="5">Flagellar protein FliT</fullName>
    </recommendedName>
</protein>
<dbReference type="AlphaFoldDB" id="A0AAI8CNB7"/>
<dbReference type="InterPro" id="IPR008622">
    <property type="entry name" value="FliT"/>
</dbReference>
<sequence>MENQIERDILTIEKEIDEAIENEDYEKLNQLLEEREKLLTKLTESELKEIYERDQQRMKVLEEKMKEFKETALKTETGKKMVQSYIQTESKGQEIDRQG</sequence>
<proteinExistence type="predicted"/>